<dbReference type="GO" id="GO:0007165">
    <property type="term" value="P:signal transduction"/>
    <property type="evidence" value="ECO:0007669"/>
    <property type="project" value="InterPro"/>
</dbReference>
<feature type="domain" description="TIR" evidence="1">
    <location>
        <begin position="52"/>
        <end position="104"/>
    </location>
</feature>
<dbReference type="Pfam" id="PF01582">
    <property type="entry name" value="TIR"/>
    <property type="match status" value="1"/>
</dbReference>
<dbReference type="InterPro" id="IPR000157">
    <property type="entry name" value="TIR_dom"/>
</dbReference>
<gene>
    <name evidence="2" type="ORF">AMTR_s00078p00129630</name>
</gene>
<accession>W1P8A3</accession>
<name>W1P8A3_AMBTC</name>
<evidence type="ECO:0000313" key="2">
    <source>
        <dbReference type="EMBL" id="ERN03826.1"/>
    </source>
</evidence>
<evidence type="ECO:0000259" key="1">
    <source>
        <dbReference type="Pfam" id="PF01582"/>
    </source>
</evidence>
<dbReference type="Gene3D" id="3.40.50.10140">
    <property type="entry name" value="Toll/interleukin-1 receptor homology (TIR) domain"/>
    <property type="match status" value="1"/>
</dbReference>
<proteinExistence type="predicted"/>
<dbReference type="HOGENOM" id="CLU_1436244_0_0_1"/>
<evidence type="ECO:0000313" key="3">
    <source>
        <dbReference type="Proteomes" id="UP000017836"/>
    </source>
</evidence>
<keyword evidence="3" id="KW-1185">Reference proteome</keyword>
<dbReference type="AlphaFoldDB" id="W1P8A3"/>
<dbReference type="EMBL" id="KI394330">
    <property type="protein sequence ID" value="ERN03826.1"/>
    <property type="molecule type" value="Genomic_DNA"/>
</dbReference>
<dbReference type="Proteomes" id="UP000017836">
    <property type="component" value="Unassembled WGS sequence"/>
</dbReference>
<organism evidence="2 3">
    <name type="scientific">Amborella trichopoda</name>
    <dbReference type="NCBI Taxonomy" id="13333"/>
    <lineage>
        <taxon>Eukaryota</taxon>
        <taxon>Viridiplantae</taxon>
        <taxon>Streptophyta</taxon>
        <taxon>Embryophyta</taxon>
        <taxon>Tracheophyta</taxon>
        <taxon>Spermatophyta</taxon>
        <taxon>Magnoliopsida</taxon>
        <taxon>Amborellales</taxon>
        <taxon>Amborellaceae</taxon>
        <taxon>Amborella</taxon>
    </lineage>
</organism>
<dbReference type="Gramene" id="ERN03826">
    <property type="protein sequence ID" value="ERN03826"/>
    <property type="gene ID" value="AMTR_s00078p00129630"/>
</dbReference>
<dbReference type="InterPro" id="IPR035897">
    <property type="entry name" value="Toll_tir_struct_dom_sf"/>
</dbReference>
<reference evidence="3" key="1">
    <citation type="journal article" date="2013" name="Science">
        <title>The Amborella genome and the evolution of flowering plants.</title>
        <authorList>
            <consortium name="Amborella Genome Project"/>
        </authorList>
    </citation>
    <scope>NUCLEOTIDE SEQUENCE [LARGE SCALE GENOMIC DNA]</scope>
</reference>
<protein>
    <recommendedName>
        <fullName evidence="1">TIR domain-containing protein</fullName>
    </recommendedName>
</protein>
<sequence length="189" mass="21757">MRTRFGTPAFRFDNEVSRAIALRQWRIALRQYKQALRPSEYHLRQYRNDAFDEDMMQRWRDDLKQFADLSGWDMKNRKNEANLVQELVRHVLNKLTYTKPSNLNSSTPQLVGMNSSTSTITLHLMAMNSSISTLQLVLLNRRAFGRDRPNLLNSLTPQLVGINSSTSTLQLVVFFNFNSSVGGVQSVCI</sequence>